<accession>A0A915KJC6</accession>
<organism evidence="1 2">
    <name type="scientific">Romanomermis culicivorax</name>
    <name type="common">Nematode worm</name>
    <dbReference type="NCBI Taxonomy" id="13658"/>
    <lineage>
        <taxon>Eukaryota</taxon>
        <taxon>Metazoa</taxon>
        <taxon>Ecdysozoa</taxon>
        <taxon>Nematoda</taxon>
        <taxon>Enoplea</taxon>
        <taxon>Dorylaimia</taxon>
        <taxon>Mermithida</taxon>
        <taxon>Mermithoidea</taxon>
        <taxon>Mermithidae</taxon>
        <taxon>Romanomermis</taxon>
    </lineage>
</organism>
<dbReference type="AlphaFoldDB" id="A0A915KJC6"/>
<reference evidence="2" key="1">
    <citation type="submission" date="2022-11" db="UniProtKB">
        <authorList>
            <consortium name="WormBaseParasite"/>
        </authorList>
    </citation>
    <scope>IDENTIFICATION</scope>
</reference>
<dbReference type="WBParaSite" id="nRc.2.0.1.t38516-RA">
    <property type="protein sequence ID" value="nRc.2.0.1.t38516-RA"/>
    <property type="gene ID" value="nRc.2.0.1.g38516"/>
</dbReference>
<keyword evidence="1" id="KW-1185">Reference proteome</keyword>
<name>A0A915KJC6_ROMCU</name>
<proteinExistence type="predicted"/>
<dbReference type="Proteomes" id="UP000887565">
    <property type="component" value="Unplaced"/>
</dbReference>
<protein>
    <submittedName>
        <fullName evidence="2">Uncharacterized protein</fullName>
    </submittedName>
</protein>
<evidence type="ECO:0000313" key="1">
    <source>
        <dbReference type="Proteomes" id="UP000887565"/>
    </source>
</evidence>
<evidence type="ECO:0000313" key="2">
    <source>
        <dbReference type="WBParaSite" id="nRc.2.0.1.t38516-RA"/>
    </source>
</evidence>
<sequence>MAAVPYLNALKFDGPSRAIEMEWFLKVCKKMERVIHMVYWCIKNTCGQPIIKKMPVKGIEVPTLLEN</sequence>